<feature type="non-terminal residue" evidence="2">
    <location>
        <position position="184"/>
    </location>
</feature>
<name>D8PRP5_SCHCM</name>
<dbReference type="KEGG" id="scm:SCHCO_02263404"/>
<accession>D8PRP5</accession>
<dbReference type="EMBL" id="GL377302">
    <property type="protein sequence ID" value="EFJ01824.1"/>
    <property type="molecule type" value="Genomic_DNA"/>
</dbReference>
<reference evidence="2 3" key="1">
    <citation type="journal article" date="2010" name="Nat. Biotechnol.">
        <title>Genome sequence of the model mushroom Schizophyllum commune.</title>
        <authorList>
            <person name="Ohm R.A."/>
            <person name="de Jong J.F."/>
            <person name="Lugones L.G."/>
            <person name="Aerts A."/>
            <person name="Kothe E."/>
            <person name="Stajich J.E."/>
            <person name="de Vries R.P."/>
            <person name="Record E."/>
            <person name="Levasseur A."/>
            <person name="Baker S.E."/>
            <person name="Bartholomew K.A."/>
            <person name="Coutinho P.M."/>
            <person name="Erdmann S."/>
            <person name="Fowler T.J."/>
            <person name="Gathman A.C."/>
            <person name="Lombard V."/>
            <person name="Henrissat B."/>
            <person name="Knabe N."/>
            <person name="Kuees U."/>
            <person name="Lilly W.W."/>
            <person name="Lindquist E."/>
            <person name="Lucas S."/>
            <person name="Magnuson J.K."/>
            <person name="Piumi F."/>
            <person name="Raudaskoski M."/>
            <person name="Salamov A."/>
            <person name="Schmutz J."/>
            <person name="Schwarze F.W.M.R."/>
            <person name="vanKuyk P.A."/>
            <person name="Horton J.S."/>
            <person name="Grigoriev I.V."/>
            <person name="Woesten H.A.B."/>
        </authorList>
    </citation>
    <scope>NUCLEOTIDE SEQUENCE [LARGE SCALE GENOMIC DNA]</scope>
    <source>
        <strain evidence="3">H4-8 / FGSC 9210</strain>
    </source>
</reference>
<dbReference type="HOGENOM" id="CLU_1469021_0_0_1"/>
<dbReference type="InParanoid" id="D8PRP5"/>
<dbReference type="VEuPathDB" id="FungiDB:SCHCODRAFT_02263404"/>
<evidence type="ECO:0000313" key="3">
    <source>
        <dbReference type="Proteomes" id="UP000007431"/>
    </source>
</evidence>
<feature type="region of interest" description="Disordered" evidence="1">
    <location>
        <begin position="58"/>
        <end position="113"/>
    </location>
</feature>
<evidence type="ECO:0000313" key="2">
    <source>
        <dbReference type="EMBL" id="EFJ01824.1"/>
    </source>
</evidence>
<dbReference type="OrthoDB" id="10651845at2759"/>
<dbReference type="GeneID" id="9597845"/>
<feature type="compositionally biased region" description="Basic and acidic residues" evidence="1">
    <location>
        <begin position="97"/>
        <end position="111"/>
    </location>
</feature>
<gene>
    <name evidence="2" type="ORF">SCHCODRAFT_102920</name>
</gene>
<evidence type="ECO:0000256" key="1">
    <source>
        <dbReference type="SAM" id="MobiDB-lite"/>
    </source>
</evidence>
<feature type="compositionally biased region" description="Low complexity" evidence="1">
    <location>
        <begin position="79"/>
        <end position="90"/>
    </location>
</feature>
<protein>
    <submittedName>
        <fullName evidence="2">Uncharacterized protein</fullName>
    </submittedName>
</protein>
<dbReference type="AlphaFoldDB" id="D8PRP5"/>
<dbReference type="Proteomes" id="UP000007431">
    <property type="component" value="Unassembled WGS sequence"/>
</dbReference>
<keyword evidence="3" id="KW-1185">Reference proteome</keyword>
<proteinExistence type="predicted"/>
<sequence length="184" mass="20354">MHLTHRSSDLIQTSAVFPSPLNSRALKLVHSYAAEKAAHSQSAESLAHSRAVQSSAYSHVAESLAQPPTAQSFAHPHRAQSSARASAHQSVPPPSFSEREQDAHLQRERVSPFEGATLRQDALDVVLEGLPESAHREWALAMRNYGPPEMRLSDRLSLQISSILSHNNSQDLYERLRGPVRFHS</sequence>
<organism evidence="3">
    <name type="scientific">Schizophyllum commune (strain H4-8 / FGSC 9210)</name>
    <name type="common">Split gill fungus</name>
    <dbReference type="NCBI Taxonomy" id="578458"/>
    <lineage>
        <taxon>Eukaryota</taxon>
        <taxon>Fungi</taxon>
        <taxon>Dikarya</taxon>
        <taxon>Basidiomycota</taxon>
        <taxon>Agaricomycotina</taxon>
        <taxon>Agaricomycetes</taxon>
        <taxon>Agaricomycetidae</taxon>
        <taxon>Agaricales</taxon>
        <taxon>Schizophyllaceae</taxon>
        <taxon>Schizophyllum</taxon>
    </lineage>
</organism>